<dbReference type="GO" id="GO:0005975">
    <property type="term" value="P:carbohydrate metabolic process"/>
    <property type="evidence" value="ECO:0007669"/>
    <property type="project" value="InterPro"/>
</dbReference>
<dbReference type="GO" id="GO:0004553">
    <property type="term" value="F:hydrolase activity, hydrolyzing O-glycosyl compounds"/>
    <property type="evidence" value="ECO:0007669"/>
    <property type="project" value="InterPro"/>
</dbReference>
<dbReference type="Pfam" id="PF00722">
    <property type="entry name" value="Glyco_hydro_16"/>
    <property type="match status" value="1"/>
</dbReference>
<name>A0A6T9Y2S5_ALTMA</name>
<dbReference type="PANTHER" id="PTHR10963">
    <property type="entry name" value="GLYCOSYL HYDROLASE-RELATED"/>
    <property type="match status" value="1"/>
</dbReference>
<keyword evidence="2" id="KW-0732">Signal</keyword>
<dbReference type="InterPro" id="IPR013320">
    <property type="entry name" value="ConA-like_dom_sf"/>
</dbReference>
<proteinExistence type="inferred from homology"/>
<evidence type="ECO:0000313" key="5">
    <source>
        <dbReference type="Proteomes" id="UP000509458"/>
    </source>
</evidence>
<organism evidence="4 5">
    <name type="scientific">Alteromonas macleodii</name>
    <name type="common">Pseudoalteromonas macleodii</name>
    <dbReference type="NCBI Taxonomy" id="28108"/>
    <lineage>
        <taxon>Bacteria</taxon>
        <taxon>Pseudomonadati</taxon>
        <taxon>Pseudomonadota</taxon>
        <taxon>Gammaproteobacteria</taxon>
        <taxon>Alteromonadales</taxon>
        <taxon>Alteromonadaceae</taxon>
        <taxon>Alteromonas/Salinimonas group</taxon>
        <taxon>Alteromonas</taxon>
    </lineage>
</organism>
<sequence>MPNIQIKKVYSFALSLSFFFSVQSSAAPVFPLSDPMNKGGWVLNKEVSDEFDADKVDEDRWFIVGKFKDGKPQYVHPDDPDKWVWKGRAPSQFSGRNYRLEDGKLMLEARWEPDFPFTDEIRKPTFGEPMKHENITTPCFIGRRSFTYGYIEIKSKSADAEVTSAFWSMGPKMEFDFFESFGDSREDPNKDHLDSELWWSIRDWEKPVGGKPSYTERKQLGFRMADDFHVYGIEWSEDGINYYIDGELFSSMTPEQATAWAKQNREGLPDDYNGYVATRPINLWLDMETFPWHGYPNSLEDLEKNSPEDKKLDGVVDFEVEYIRVWQKPENIQ</sequence>
<evidence type="ECO:0000313" key="4">
    <source>
        <dbReference type="EMBL" id="CAB9494521.1"/>
    </source>
</evidence>
<dbReference type="Gene3D" id="2.60.120.200">
    <property type="match status" value="1"/>
</dbReference>
<feature type="chain" id="PRO_5029770161" evidence="2">
    <location>
        <begin position="27"/>
        <end position="333"/>
    </location>
</feature>
<dbReference type="InterPro" id="IPR000757">
    <property type="entry name" value="Beta-glucanase-like"/>
</dbReference>
<evidence type="ECO:0000256" key="2">
    <source>
        <dbReference type="SAM" id="SignalP"/>
    </source>
</evidence>
<dbReference type="EMBL" id="LR812090">
    <property type="protein sequence ID" value="CAB9494521.1"/>
    <property type="molecule type" value="Genomic_DNA"/>
</dbReference>
<dbReference type="PROSITE" id="PS51762">
    <property type="entry name" value="GH16_2"/>
    <property type="match status" value="1"/>
</dbReference>
<keyword evidence="4" id="KW-0378">Hydrolase</keyword>
<feature type="signal peptide" evidence="2">
    <location>
        <begin position="1"/>
        <end position="26"/>
    </location>
</feature>
<protein>
    <submittedName>
        <fullName evidence="4">Glycoside hydrolase, family GH16</fullName>
    </submittedName>
</protein>
<reference evidence="4 5" key="1">
    <citation type="submission" date="2020-06" db="EMBL/GenBank/DDBJ databases">
        <authorList>
            <person name="Duchaud E."/>
        </authorList>
    </citation>
    <scope>NUCLEOTIDE SEQUENCE [LARGE SCALE GENOMIC DNA]</scope>
    <source>
        <strain evidence="4">Alteromonas fortis</strain>
    </source>
</reference>
<gene>
    <name evidence="4" type="ORF">ALFOR1_31512</name>
</gene>
<dbReference type="InterPro" id="IPR050546">
    <property type="entry name" value="Glycosyl_Hydrlase_16"/>
</dbReference>
<dbReference type="SUPFAM" id="SSF49899">
    <property type="entry name" value="Concanavalin A-like lectins/glucanases"/>
    <property type="match status" value="1"/>
</dbReference>
<feature type="domain" description="GH16" evidence="3">
    <location>
        <begin position="23"/>
        <end position="331"/>
    </location>
</feature>
<dbReference type="PANTHER" id="PTHR10963:SF55">
    <property type="entry name" value="GLYCOSIDE HYDROLASE FAMILY 16 PROTEIN"/>
    <property type="match status" value="1"/>
</dbReference>
<evidence type="ECO:0000259" key="3">
    <source>
        <dbReference type="PROSITE" id="PS51762"/>
    </source>
</evidence>
<dbReference type="AlphaFoldDB" id="A0A6T9Y2S5"/>
<accession>A0A6T9Y2S5</accession>
<dbReference type="Proteomes" id="UP000509458">
    <property type="component" value="Chromosome"/>
</dbReference>
<comment type="similarity">
    <text evidence="1">Belongs to the glycosyl hydrolase 16 family.</text>
</comment>
<evidence type="ECO:0000256" key="1">
    <source>
        <dbReference type="ARBA" id="ARBA00006865"/>
    </source>
</evidence>
<dbReference type="RefSeq" id="WP_179983869.1">
    <property type="nucleotide sequence ID" value="NZ_LR812090.1"/>
</dbReference>